<dbReference type="Proteomes" id="UP000067523">
    <property type="component" value="Chromosome"/>
</dbReference>
<feature type="region of interest" description="Disordered" evidence="3">
    <location>
        <begin position="255"/>
        <end position="308"/>
    </location>
</feature>
<dbReference type="AlphaFoldDB" id="A0A0U2WRZ7"/>
<proteinExistence type="predicted"/>
<feature type="signal peptide" evidence="4">
    <location>
        <begin position="1"/>
        <end position="27"/>
    </location>
</feature>
<keyword evidence="7" id="KW-1185">Reference proteome</keyword>
<evidence type="ECO:0000259" key="5">
    <source>
        <dbReference type="Pfam" id="PF24568"/>
    </source>
</evidence>
<gene>
    <name evidence="6" type="ORF">ATZ35_03970</name>
</gene>
<keyword evidence="1 4" id="KW-0732">Signal</keyword>
<dbReference type="STRING" id="118060.ATZ35_03970"/>
<evidence type="ECO:0000313" key="7">
    <source>
        <dbReference type="Proteomes" id="UP000067523"/>
    </source>
</evidence>
<feature type="compositionally biased region" description="Gly residues" evidence="3">
    <location>
        <begin position="296"/>
        <end position="306"/>
    </location>
</feature>
<reference evidence="7" key="1">
    <citation type="submission" date="2015-12" db="EMBL/GenBank/DDBJ databases">
        <authorList>
            <person name="Lauer A."/>
            <person name="Humrighouse B."/>
            <person name="Loparev V."/>
            <person name="Shewmaker P.L."/>
            <person name="Whitney A.M."/>
            <person name="McLaughlin R.W."/>
        </authorList>
    </citation>
    <scope>NUCLEOTIDE SEQUENCE [LARGE SCALE GENOMIC DNA]</scope>
    <source>
        <strain evidence="7">LMG 26678</strain>
    </source>
</reference>
<dbReference type="RefSeq" id="WP_244148210.1">
    <property type="nucleotide sequence ID" value="NZ_CP013655.1"/>
</dbReference>
<feature type="chain" id="PRO_5006833800" evidence="4">
    <location>
        <begin position="28"/>
        <end position="445"/>
    </location>
</feature>
<feature type="compositionally biased region" description="Low complexity" evidence="3">
    <location>
        <begin position="266"/>
        <end position="278"/>
    </location>
</feature>
<organism evidence="6 7">
    <name type="scientific">Enterococcus rotai</name>
    <dbReference type="NCBI Taxonomy" id="118060"/>
    <lineage>
        <taxon>Bacteria</taxon>
        <taxon>Bacillati</taxon>
        <taxon>Bacillota</taxon>
        <taxon>Bacilli</taxon>
        <taxon>Lactobacillales</taxon>
        <taxon>Enterococcaceae</taxon>
        <taxon>Enterococcus</taxon>
    </lineage>
</organism>
<protein>
    <submittedName>
        <fullName evidence="6">Lipase</fullName>
    </submittedName>
</protein>
<dbReference type="KEGG" id="erx:ATZ35_03970"/>
<evidence type="ECO:0000256" key="3">
    <source>
        <dbReference type="SAM" id="MobiDB-lite"/>
    </source>
</evidence>
<dbReference type="Pfam" id="PF24568">
    <property type="entry name" value="CC_PcsB"/>
    <property type="match status" value="1"/>
</dbReference>
<feature type="domain" description="Peptidoglycan hydrolase PcsB coiled-coil" evidence="5">
    <location>
        <begin position="90"/>
        <end position="164"/>
    </location>
</feature>
<evidence type="ECO:0000313" key="6">
    <source>
        <dbReference type="EMBL" id="ALS36345.1"/>
    </source>
</evidence>
<dbReference type="InterPro" id="IPR057309">
    <property type="entry name" value="PcsB_CC"/>
</dbReference>
<evidence type="ECO:0000256" key="1">
    <source>
        <dbReference type="ARBA" id="ARBA00022729"/>
    </source>
</evidence>
<keyword evidence="2" id="KW-0175">Coiled coil</keyword>
<feature type="coiled-coil region" evidence="2">
    <location>
        <begin position="62"/>
        <end position="89"/>
    </location>
</feature>
<dbReference type="Gene3D" id="6.10.250.3150">
    <property type="match status" value="1"/>
</dbReference>
<evidence type="ECO:0000256" key="4">
    <source>
        <dbReference type="SAM" id="SignalP"/>
    </source>
</evidence>
<accession>A0A0U2WRZ7</accession>
<sequence>MKKSILSALMVCSITLSTAALPIAAVADDYDTKIEQQDEIINGLKTKESEAATKLAAIEADMLSTATKIDELTDKKKTLKDEITTLYGEISDLNVRIQKREVQMRNQARDVQVSGTSTSYLDVILNSESISDAISRVQGISTLVKANNDLLEQQNSDKKEVEKKTKTVETQISVLETSTKELTDKQASLDTLKIEQEIAKNDLEAQRSTEEGKKSEYVEQKAAAQKKLEEEQAKQAKQAEAQRKAEAEAAVKLAEAQASNPGLAKTNVVEENGTTNTTPVAPTPEKPVEKPSDNNTGGGSSIGTGGVSEAKKRAAQIALNAVGQTNPTGWGQSGECIVAVQNWLNAAGVRFSPGGPHSGYTQSGAVQVSWSDVQVGDVVQYENALSPDAWLDGVHTVLVVGVNGSSVQIVESNNPAGSGYVSTTTGWTPSPYAANFRAVVWRFPG</sequence>
<dbReference type="EMBL" id="CP013655">
    <property type="protein sequence ID" value="ALS36345.1"/>
    <property type="molecule type" value="Genomic_DNA"/>
</dbReference>
<evidence type="ECO:0000256" key="2">
    <source>
        <dbReference type="SAM" id="Coils"/>
    </source>
</evidence>
<name>A0A0U2WRZ7_9ENTE</name>